<dbReference type="CDD" id="cd13578">
    <property type="entry name" value="PBP2_Bug27"/>
    <property type="match status" value="1"/>
</dbReference>
<name>A0A857JDG4_9BURK</name>
<feature type="signal peptide" evidence="2">
    <location>
        <begin position="1"/>
        <end position="23"/>
    </location>
</feature>
<organism evidence="3 4">
    <name type="scientific">Xylophilus rhododendri</name>
    <dbReference type="NCBI Taxonomy" id="2697032"/>
    <lineage>
        <taxon>Bacteria</taxon>
        <taxon>Pseudomonadati</taxon>
        <taxon>Pseudomonadota</taxon>
        <taxon>Betaproteobacteria</taxon>
        <taxon>Burkholderiales</taxon>
        <taxon>Xylophilus</taxon>
    </lineage>
</organism>
<keyword evidence="2" id="KW-0732">Signal</keyword>
<dbReference type="InterPro" id="IPR042100">
    <property type="entry name" value="Bug_dom1"/>
</dbReference>
<dbReference type="Gene3D" id="3.40.190.150">
    <property type="entry name" value="Bordetella uptake gene, domain 1"/>
    <property type="match status" value="1"/>
</dbReference>
<evidence type="ECO:0000256" key="1">
    <source>
        <dbReference type="ARBA" id="ARBA00006987"/>
    </source>
</evidence>
<proteinExistence type="inferred from homology"/>
<dbReference type="PANTHER" id="PTHR42928:SF5">
    <property type="entry name" value="BLR1237 PROTEIN"/>
    <property type="match status" value="1"/>
</dbReference>
<accession>A0A857JDG4</accession>
<dbReference type="KEGG" id="xyk:GT347_26075"/>
<dbReference type="RefSeq" id="WP_160554958.1">
    <property type="nucleotide sequence ID" value="NZ_CP047650.1"/>
</dbReference>
<keyword evidence="4" id="KW-1185">Reference proteome</keyword>
<evidence type="ECO:0000313" key="4">
    <source>
        <dbReference type="Proteomes" id="UP000464787"/>
    </source>
</evidence>
<evidence type="ECO:0000256" key="2">
    <source>
        <dbReference type="SAM" id="SignalP"/>
    </source>
</evidence>
<dbReference type="EMBL" id="CP047650">
    <property type="protein sequence ID" value="QHJ01150.1"/>
    <property type="molecule type" value="Genomic_DNA"/>
</dbReference>
<dbReference type="InterPro" id="IPR005064">
    <property type="entry name" value="BUG"/>
</dbReference>
<dbReference type="AlphaFoldDB" id="A0A857JDG4"/>
<dbReference type="Proteomes" id="UP000464787">
    <property type="component" value="Chromosome"/>
</dbReference>
<reference evidence="3 4" key="1">
    <citation type="submission" date="2020-01" db="EMBL/GenBank/DDBJ databases">
        <title>Genome sequencing of strain KACC 21265.</title>
        <authorList>
            <person name="Heo J."/>
            <person name="Kim S.-J."/>
            <person name="Kim J.-S."/>
            <person name="Hong S.-B."/>
            <person name="Kwon S.-W."/>
        </authorList>
    </citation>
    <scope>NUCLEOTIDE SEQUENCE [LARGE SCALE GENOMIC DNA]</scope>
    <source>
        <strain evidence="3 4">KACC 21265</strain>
    </source>
</reference>
<dbReference type="PANTHER" id="PTHR42928">
    <property type="entry name" value="TRICARBOXYLATE-BINDING PROTEIN"/>
    <property type="match status" value="1"/>
</dbReference>
<protein>
    <submittedName>
        <fullName evidence="3">Tripartite tricarboxylate transporter substrate binding protein</fullName>
    </submittedName>
</protein>
<sequence>MRIPLAALALAAAFLGPNTPAGAQQAWPSRPVTAIVPYVAGGGVDPVARLVSQKLAERWGQPVLVDNRAGGSGTIGANAVAKAAPDGHTILMSATAEVAINQFFMKKMAYDPERDLKPVTLLVKLPFALVASPSKPYADMAGLVAYARQHPGAVSYGSSGPGTPQHLAGVLVEQLAGVSLLHVPFKGVAQAMTDILSGQVDIGFAGLPTALQQIQAGKLRALGVSSREPAAAAPQVPAIAQTPGLERFELIQWFGVFVPARTPQTVVQKIQHDIAEVLALPEVRDTLLRQGAEPSGMPTAEFEAFVQAERAKFRQIVQAARIE</sequence>
<dbReference type="Pfam" id="PF03401">
    <property type="entry name" value="TctC"/>
    <property type="match status" value="1"/>
</dbReference>
<feature type="chain" id="PRO_5032479666" evidence="2">
    <location>
        <begin position="24"/>
        <end position="323"/>
    </location>
</feature>
<comment type="similarity">
    <text evidence="1">Belongs to the UPF0065 (bug) family.</text>
</comment>
<dbReference type="Gene3D" id="3.40.190.10">
    <property type="entry name" value="Periplasmic binding protein-like II"/>
    <property type="match status" value="1"/>
</dbReference>
<dbReference type="PIRSF" id="PIRSF017082">
    <property type="entry name" value="YflP"/>
    <property type="match status" value="1"/>
</dbReference>
<dbReference type="SUPFAM" id="SSF53850">
    <property type="entry name" value="Periplasmic binding protein-like II"/>
    <property type="match status" value="1"/>
</dbReference>
<evidence type="ECO:0000313" key="3">
    <source>
        <dbReference type="EMBL" id="QHJ01150.1"/>
    </source>
</evidence>
<gene>
    <name evidence="3" type="ORF">GT347_26075</name>
</gene>